<keyword evidence="2" id="KW-1185">Reference proteome</keyword>
<gene>
    <name evidence="1" type="ORF">J1N35_042771</name>
</gene>
<evidence type="ECO:0008006" key="3">
    <source>
        <dbReference type="Google" id="ProtNLM"/>
    </source>
</evidence>
<comment type="caution">
    <text evidence="1">The sequence shown here is derived from an EMBL/GenBank/DDBJ whole genome shotgun (WGS) entry which is preliminary data.</text>
</comment>
<dbReference type="EMBL" id="JAIQCV010000013">
    <property type="protein sequence ID" value="KAH1030597.1"/>
    <property type="molecule type" value="Genomic_DNA"/>
</dbReference>
<name>A0A9D3U668_9ROSI</name>
<dbReference type="AlphaFoldDB" id="A0A9D3U668"/>
<organism evidence="1 2">
    <name type="scientific">Gossypium stocksii</name>
    <dbReference type="NCBI Taxonomy" id="47602"/>
    <lineage>
        <taxon>Eukaryota</taxon>
        <taxon>Viridiplantae</taxon>
        <taxon>Streptophyta</taxon>
        <taxon>Embryophyta</taxon>
        <taxon>Tracheophyta</taxon>
        <taxon>Spermatophyta</taxon>
        <taxon>Magnoliopsida</taxon>
        <taxon>eudicotyledons</taxon>
        <taxon>Gunneridae</taxon>
        <taxon>Pentapetalae</taxon>
        <taxon>rosids</taxon>
        <taxon>malvids</taxon>
        <taxon>Malvales</taxon>
        <taxon>Malvaceae</taxon>
        <taxon>Malvoideae</taxon>
        <taxon>Gossypium</taxon>
    </lineage>
</organism>
<protein>
    <recommendedName>
        <fullName evidence="3">RRM domain-containing protein</fullName>
    </recommendedName>
</protein>
<dbReference type="PANTHER" id="PTHR33527">
    <property type="entry name" value="OS07G0274300 PROTEIN"/>
    <property type="match status" value="1"/>
</dbReference>
<sequence>MDSSSSSSSMNHTISLEELKLFHTIDRAIFSRLVLNLQRQPFESMHVMALFLWLENYSCTPGLKLVYDIQPWSDPLINALADEAVQCLICLNTNEFPFSHFHDDKCTIPLIRKLTGNKISLRFFHENRVEIVRRITQLVRHICLRAFDDIMKLIHDPLIMPVYSEKKMGNQQNLKPNLGFLIGAQRNNEMEDLWKGIHNNINIKSLEENNGKKKENKQVEADDRTVFLTFSKGYSVSEAEVRDFFTRKFGKIFEGIEMQEVVEGEQPLYAKLVVKYGSDIEMILNGKQKAKFSINGKHVWARKYVRKNHKSSPSKVESHHLQ</sequence>
<dbReference type="Proteomes" id="UP000828251">
    <property type="component" value="Unassembled WGS sequence"/>
</dbReference>
<evidence type="ECO:0000313" key="1">
    <source>
        <dbReference type="EMBL" id="KAH1030597.1"/>
    </source>
</evidence>
<proteinExistence type="predicted"/>
<evidence type="ECO:0000313" key="2">
    <source>
        <dbReference type="Proteomes" id="UP000828251"/>
    </source>
</evidence>
<accession>A0A9D3U668</accession>
<dbReference type="OrthoDB" id="1882251at2759"/>
<reference evidence="1 2" key="1">
    <citation type="journal article" date="2021" name="Plant Biotechnol. J.">
        <title>Multi-omics assisted identification of the key and species-specific regulatory components of drought-tolerant mechanisms in Gossypium stocksii.</title>
        <authorList>
            <person name="Yu D."/>
            <person name="Ke L."/>
            <person name="Zhang D."/>
            <person name="Wu Y."/>
            <person name="Sun Y."/>
            <person name="Mei J."/>
            <person name="Sun J."/>
            <person name="Sun Y."/>
        </authorList>
    </citation>
    <scope>NUCLEOTIDE SEQUENCE [LARGE SCALE GENOMIC DNA]</scope>
    <source>
        <strain evidence="2">cv. E1</strain>
        <tissue evidence="1">Leaf</tissue>
    </source>
</reference>
<dbReference type="PANTHER" id="PTHR33527:SF28">
    <property type="entry name" value="GB|AAD43168.1"/>
    <property type="match status" value="1"/>
</dbReference>